<dbReference type="EMBL" id="JACXVP010000007">
    <property type="protein sequence ID" value="KAG5597841.1"/>
    <property type="molecule type" value="Genomic_DNA"/>
</dbReference>
<name>A0A9J5YBZ9_SOLCO</name>
<dbReference type="PANTHER" id="PTHR31181">
    <property type="entry name" value="EGG CELL-SECRETED PROTEIN 1.4"/>
    <property type="match status" value="1"/>
</dbReference>
<dbReference type="GO" id="GO:0009567">
    <property type="term" value="P:double fertilization forming a zygote and endosperm"/>
    <property type="evidence" value="ECO:0007669"/>
    <property type="project" value="TreeGrafter"/>
</dbReference>
<accession>A0A9J5YBZ9</accession>
<dbReference type="OrthoDB" id="1862203at2759"/>
<dbReference type="AlphaFoldDB" id="A0A9J5YBZ9"/>
<dbReference type="PANTHER" id="PTHR31181:SF52">
    <property type="entry name" value="EGG CELL-SECRETED PROTEIN 1.4-LIKE"/>
    <property type="match status" value="1"/>
</dbReference>
<dbReference type="Proteomes" id="UP000824120">
    <property type="component" value="Chromosome 7"/>
</dbReference>
<protein>
    <recommendedName>
        <fullName evidence="3">Prolamin-like domain-containing protein</fullName>
    </recommendedName>
</protein>
<evidence type="ECO:0000256" key="2">
    <source>
        <dbReference type="SAM" id="SignalP"/>
    </source>
</evidence>
<keyword evidence="1 2" id="KW-0732">Signal</keyword>
<evidence type="ECO:0000259" key="3">
    <source>
        <dbReference type="Pfam" id="PF05617"/>
    </source>
</evidence>
<proteinExistence type="predicted"/>
<dbReference type="Pfam" id="PF05617">
    <property type="entry name" value="Prolamin_like"/>
    <property type="match status" value="1"/>
</dbReference>
<feature type="signal peptide" evidence="2">
    <location>
        <begin position="1"/>
        <end position="25"/>
    </location>
</feature>
<dbReference type="GO" id="GO:0031982">
    <property type="term" value="C:vesicle"/>
    <property type="evidence" value="ECO:0007669"/>
    <property type="project" value="TreeGrafter"/>
</dbReference>
<dbReference type="GO" id="GO:0005576">
    <property type="term" value="C:extracellular region"/>
    <property type="evidence" value="ECO:0007669"/>
    <property type="project" value="TreeGrafter"/>
</dbReference>
<dbReference type="GO" id="GO:0080155">
    <property type="term" value="P:regulation of double fertilization forming a zygote and endosperm"/>
    <property type="evidence" value="ECO:0007669"/>
    <property type="project" value="TreeGrafter"/>
</dbReference>
<feature type="chain" id="PRO_5039927267" description="Prolamin-like domain-containing protein" evidence="2">
    <location>
        <begin position="26"/>
        <end position="116"/>
    </location>
</feature>
<reference evidence="4 5" key="1">
    <citation type="submission" date="2020-09" db="EMBL/GenBank/DDBJ databases">
        <title>De no assembly of potato wild relative species, Solanum commersonii.</title>
        <authorList>
            <person name="Cho K."/>
        </authorList>
    </citation>
    <scope>NUCLEOTIDE SEQUENCE [LARGE SCALE GENOMIC DNA]</scope>
    <source>
        <strain evidence="4">LZ3.2</strain>
        <tissue evidence="4">Leaf</tissue>
    </source>
</reference>
<dbReference type="GO" id="GO:2000008">
    <property type="term" value="P:regulation of protein localization to cell surface"/>
    <property type="evidence" value="ECO:0007669"/>
    <property type="project" value="TreeGrafter"/>
</dbReference>
<feature type="domain" description="Prolamin-like" evidence="3">
    <location>
        <begin position="43"/>
        <end position="103"/>
    </location>
</feature>
<evidence type="ECO:0000313" key="5">
    <source>
        <dbReference type="Proteomes" id="UP000824120"/>
    </source>
</evidence>
<gene>
    <name evidence="4" type="ORF">H5410_039073</name>
</gene>
<evidence type="ECO:0000313" key="4">
    <source>
        <dbReference type="EMBL" id="KAG5597841.1"/>
    </source>
</evidence>
<dbReference type="InterPro" id="IPR008502">
    <property type="entry name" value="Prolamin-like"/>
</dbReference>
<evidence type="ECO:0000256" key="1">
    <source>
        <dbReference type="ARBA" id="ARBA00022729"/>
    </source>
</evidence>
<comment type="caution">
    <text evidence="4">The sequence shown here is derived from an EMBL/GenBank/DDBJ whole genome shotgun (WGS) entry which is preliminary data.</text>
</comment>
<keyword evidence="5" id="KW-1185">Reference proteome</keyword>
<sequence>MMATESLKLFAFFSILCMTNSLVMARFDPIKLAPSPNDDGVVECWSSLKNINGCVEGVYKVFTGVGWLDSSCCEVVNKIDNKCWPKIFPFNPSFGYILMYYCSIVNAPAPAPVSAI</sequence>
<organism evidence="4 5">
    <name type="scientific">Solanum commersonii</name>
    <name type="common">Commerson's wild potato</name>
    <name type="synonym">Commerson's nightshade</name>
    <dbReference type="NCBI Taxonomy" id="4109"/>
    <lineage>
        <taxon>Eukaryota</taxon>
        <taxon>Viridiplantae</taxon>
        <taxon>Streptophyta</taxon>
        <taxon>Embryophyta</taxon>
        <taxon>Tracheophyta</taxon>
        <taxon>Spermatophyta</taxon>
        <taxon>Magnoliopsida</taxon>
        <taxon>eudicotyledons</taxon>
        <taxon>Gunneridae</taxon>
        <taxon>Pentapetalae</taxon>
        <taxon>asterids</taxon>
        <taxon>lamiids</taxon>
        <taxon>Solanales</taxon>
        <taxon>Solanaceae</taxon>
        <taxon>Solanoideae</taxon>
        <taxon>Solaneae</taxon>
        <taxon>Solanum</taxon>
    </lineage>
</organism>